<keyword evidence="1" id="KW-0812">Transmembrane</keyword>
<dbReference type="EMBL" id="LGRV01000003">
    <property type="protein sequence ID" value="KOS69337.1"/>
    <property type="molecule type" value="Genomic_DNA"/>
</dbReference>
<feature type="transmembrane region" description="Helical" evidence="1">
    <location>
        <begin position="12"/>
        <end position="35"/>
    </location>
</feature>
<keyword evidence="1" id="KW-0472">Membrane</keyword>
<feature type="transmembrane region" description="Helical" evidence="1">
    <location>
        <begin position="73"/>
        <end position="94"/>
    </location>
</feature>
<evidence type="ECO:0000313" key="3">
    <source>
        <dbReference type="EMBL" id="KOS69337.1"/>
    </source>
</evidence>
<sequence length="244" mass="27904">MKGIDLVNKKIGFTIVGLEFLLMFFYVLNGAYVSITQPSSPFLQFVMLIPLAIGLFMYIASKKKWDHYFFRKIDKESILIVSPLLLVLCIVLISSKGLNFESITDLLFMFIMQMFVVAFIEETVFRGIMLRMLLAKGTFTAIWISSILFGVTHSLQLLGGQSVEDTVIQIVYALLVGLVLSLLIMDGHSIIMTILFHGFNNFFNFMGNEESSMMSASIIIFVLFVYTIFLWRRVKKKVHFQVQI</sequence>
<dbReference type="InterPro" id="IPR003675">
    <property type="entry name" value="Rce1/LyrA-like_dom"/>
</dbReference>
<keyword evidence="4" id="KW-1185">Reference proteome</keyword>
<feature type="transmembrane region" description="Helical" evidence="1">
    <location>
        <begin position="213"/>
        <end position="231"/>
    </location>
</feature>
<protein>
    <submittedName>
        <fullName evidence="3">Abortive phage infection protein</fullName>
    </submittedName>
</protein>
<keyword evidence="1" id="KW-1133">Transmembrane helix</keyword>
<evidence type="ECO:0000313" key="4">
    <source>
        <dbReference type="Proteomes" id="UP000050668"/>
    </source>
</evidence>
<evidence type="ECO:0000256" key="1">
    <source>
        <dbReference type="SAM" id="Phobius"/>
    </source>
</evidence>
<reference evidence="4" key="1">
    <citation type="submission" date="2015-07" db="EMBL/GenBank/DDBJ databases">
        <title>Fjat-14205 dsm 2895.</title>
        <authorList>
            <person name="Liu B."/>
            <person name="Wang J."/>
            <person name="Zhu Y."/>
            <person name="Liu G."/>
            <person name="Chen Q."/>
            <person name="Chen Z."/>
            <person name="Lan J."/>
            <person name="Che J."/>
            <person name="Ge C."/>
            <person name="Shi H."/>
            <person name="Pan Z."/>
            <person name="Liu X."/>
        </authorList>
    </citation>
    <scope>NUCLEOTIDE SEQUENCE [LARGE SCALE GENOMIC DNA]</scope>
    <source>
        <strain evidence="4">DSM 25560</strain>
    </source>
</reference>
<name>A0ABR5K325_9BACI</name>
<feature type="transmembrane region" description="Helical" evidence="1">
    <location>
        <begin position="41"/>
        <end position="61"/>
    </location>
</feature>
<feature type="transmembrane region" description="Helical" evidence="1">
    <location>
        <begin position="167"/>
        <end position="185"/>
    </location>
</feature>
<dbReference type="InterPro" id="IPR052710">
    <property type="entry name" value="CAAX_protease"/>
</dbReference>
<feature type="domain" description="CAAX prenyl protease 2/Lysostaphin resistance protein A-like" evidence="2">
    <location>
        <begin position="106"/>
        <end position="203"/>
    </location>
</feature>
<feature type="transmembrane region" description="Helical" evidence="1">
    <location>
        <begin position="137"/>
        <end position="155"/>
    </location>
</feature>
<accession>A0ABR5K325</accession>
<comment type="caution">
    <text evidence="3">The sequence shown here is derived from an EMBL/GenBank/DDBJ whole genome shotgun (WGS) entry which is preliminary data.</text>
</comment>
<organism evidence="3 4">
    <name type="scientific">Lysinibacillus contaminans</name>
    <dbReference type="NCBI Taxonomy" id="1293441"/>
    <lineage>
        <taxon>Bacteria</taxon>
        <taxon>Bacillati</taxon>
        <taxon>Bacillota</taxon>
        <taxon>Bacilli</taxon>
        <taxon>Bacillales</taxon>
        <taxon>Bacillaceae</taxon>
        <taxon>Lysinibacillus</taxon>
    </lineage>
</organism>
<feature type="transmembrane region" description="Helical" evidence="1">
    <location>
        <begin position="106"/>
        <end position="125"/>
    </location>
</feature>
<dbReference type="Proteomes" id="UP000050668">
    <property type="component" value="Unassembled WGS sequence"/>
</dbReference>
<proteinExistence type="predicted"/>
<dbReference type="PANTHER" id="PTHR36435">
    <property type="entry name" value="SLR1288 PROTEIN"/>
    <property type="match status" value="1"/>
</dbReference>
<evidence type="ECO:0000259" key="2">
    <source>
        <dbReference type="Pfam" id="PF02517"/>
    </source>
</evidence>
<dbReference type="Pfam" id="PF02517">
    <property type="entry name" value="Rce1-like"/>
    <property type="match status" value="1"/>
</dbReference>
<gene>
    <name evidence="3" type="ORF">AEA09_12710</name>
</gene>
<dbReference type="PANTHER" id="PTHR36435:SF1">
    <property type="entry name" value="CAAX AMINO TERMINAL PROTEASE FAMILY PROTEIN"/>
    <property type="match status" value="1"/>
</dbReference>